<sequence>MKSSLVQGPVSATAATAGPVAAFIRFVIFGGGVGVLSSVAVALVAKSMPWALSNALVTVASTLLCTELHARYTFGRENGAGWREHWQSAGSATAAYLATSAAVFVLHLAQASPGMLTEQTVYLGASGLAGIGRFLVLRLYVFATRTDRTAHPLQQGTKAAPVLVTAA</sequence>
<dbReference type="InterPro" id="IPR007267">
    <property type="entry name" value="GtrA_DPMS_TM"/>
</dbReference>
<dbReference type="Pfam" id="PF04138">
    <property type="entry name" value="GtrA_DPMS_TM"/>
    <property type="match status" value="1"/>
</dbReference>
<keyword evidence="4 5" id="KW-0472">Membrane</keyword>
<protein>
    <submittedName>
        <fullName evidence="7">GtrA family protein</fullName>
    </submittedName>
</protein>
<accession>A0AB39PK82</accession>
<feature type="domain" description="GtrA/DPMS transmembrane" evidence="6">
    <location>
        <begin position="25"/>
        <end position="142"/>
    </location>
</feature>
<keyword evidence="3 5" id="KW-1133">Transmembrane helix</keyword>
<evidence type="ECO:0000256" key="5">
    <source>
        <dbReference type="SAM" id="Phobius"/>
    </source>
</evidence>
<evidence type="ECO:0000313" key="7">
    <source>
        <dbReference type="EMBL" id="XDQ31303.1"/>
    </source>
</evidence>
<proteinExistence type="predicted"/>
<feature type="transmembrane region" description="Helical" evidence="5">
    <location>
        <begin position="89"/>
        <end position="109"/>
    </location>
</feature>
<evidence type="ECO:0000256" key="2">
    <source>
        <dbReference type="ARBA" id="ARBA00022692"/>
    </source>
</evidence>
<dbReference type="RefSeq" id="WP_369242081.1">
    <property type="nucleotide sequence ID" value="NZ_CP163435.1"/>
</dbReference>
<reference evidence="7" key="1">
    <citation type="submission" date="2024-07" db="EMBL/GenBank/DDBJ databases">
        <authorList>
            <person name="Yu S.T."/>
        </authorList>
    </citation>
    <scope>NUCLEOTIDE SEQUENCE</scope>
    <source>
        <strain evidence="7">R21</strain>
    </source>
</reference>
<name>A0AB39PK82_9ACTN</name>
<dbReference type="GO" id="GO:0000271">
    <property type="term" value="P:polysaccharide biosynthetic process"/>
    <property type="evidence" value="ECO:0007669"/>
    <property type="project" value="InterPro"/>
</dbReference>
<dbReference type="AlphaFoldDB" id="A0AB39PK82"/>
<organism evidence="7">
    <name type="scientific">Streptomyces sp. R21</name>
    <dbReference type="NCBI Taxonomy" id="3238627"/>
    <lineage>
        <taxon>Bacteria</taxon>
        <taxon>Bacillati</taxon>
        <taxon>Actinomycetota</taxon>
        <taxon>Actinomycetes</taxon>
        <taxon>Kitasatosporales</taxon>
        <taxon>Streptomycetaceae</taxon>
        <taxon>Streptomyces</taxon>
    </lineage>
</organism>
<evidence type="ECO:0000259" key="6">
    <source>
        <dbReference type="Pfam" id="PF04138"/>
    </source>
</evidence>
<evidence type="ECO:0000256" key="4">
    <source>
        <dbReference type="ARBA" id="ARBA00023136"/>
    </source>
</evidence>
<evidence type="ECO:0000256" key="3">
    <source>
        <dbReference type="ARBA" id="ARBA00022989"/>
    </source>
</evidence>
<feature type="transmembrane region" description="Helical" evidence="5">
    <location>
        <begin position="20"/>
        <end position="44"/>
    </location>
</feature>
<keyword evidence="2 5" id="KW-0812">Transmembrane</keyword>
<evidence type="ECO:0000256" key="1">
    <source>
        <dbReference type="ARBA" id="ARBA00004141"/>
    </source>
</evidence>
<feature type="transmembrane region" description="Helical" evidence="5">
    <location>
        <begin position="121"/>
        <end position="141"/>
    </location>
</feature>
<dbReference type="GO" id="GO:0016020">
    <property type="term" value="C:membrane"/>
    <property type="evidence" value="ECO:0007669"/>
    <property type="project" value="UniProtKB-SubCell"/>
</dbReference>
<gene>
    <name evidence="7" type="ORF">AB5J56_44290</name>
</gene>
<comment type="subcellular location">
    <subcellularLocation>
        <location evidence="1">Membrane</location>
        <topology evidence="1">Multi-pass membrane protein</topology>
    </subcellularLocation>
</comment>
<dbReference type="EMBL" id="CP163435">
    <property type="protein sequence ID" value="XDQ31303.1"/>
    <property type="molecule type" value="Genomic_DNA"/>
</dbReference>
<feature type="transmembrane region" description="Helical" evidence="5">
    <location>
        <begin position="50"/>
        <end position="68"/>
    </location>
</feature>